<dbReference type="RefSeq" id="WP_317124463.1">
    <property type="nucleotide sequence ID" value="NZ_JAWJBA010000953.1"/>
</dbReference>
<keyword evidence="3" id="KW-1185">Reference proteome</keyword>
<organism evidence="2 3">
    <name type="scientific">Alkalihalophilus lindianensis</name>
    <dbReference type="NCBI Taxonomy" id="1630542"/>
    <lineage>
        <taxon>Bacteria</taxon>
        <taxon>Bacillati</taxon>
        <taxon>Bacillota</taxon>
        <taxon>Bacilli</taxon>
        <taxon>Bacillales</taxon>
        <taxon>Bacillaceae</taxon>
        <taxon>Alkalihalophilus</taxon>
    </lineage>
</organism>
<accession>A0ABU3XII3</accession>
<evidence type="ECO:0000256" key="1">
    <source>
        <dbReference type="SAM" id="MobiDB-lite"/>
    </source>
</evidence>
<evidence type="ECO:0000313" key="3">
    <source>
        <dbReference type="Proteomes" id="UP001287282"/>
    </source>
</evidence>
<feature type="non-terminal residue" evidence="2">
    <location>
        <position position="1"/>
    </location>
</feature>
<feature type="compositionally biased region" description="Basic and acidic residues" evidence="1">
    <location>
        <begin position="12"/>
        <end position="32"/>
    </location>
</feature>
<sequence>IFSNMIDAEQNRRFSYRTKDNGQQNDDNKPNDIPKAVGINRSTFRKAVQYLLIPSAATAYLSEKAGSGSQLNDGFN</sequence>
<evidence type="ECO:0000313" key="2">
    <source>
        <dbReference type="EMBL" id="MDV2687598.1"/>
    </source>
</evidence>
<reference evidence="2 3" key="1">
    <citation type="submission" date="2023-10" db="EMBL/GenBank/DDBJ databases">
        <title>Screening of Alkalihalobacillus lindianensis BZ-TG-R113 and Its Alleviation of Salt Stress on Rapeseed Growth.</title>
        <authorList>
            <person name="Zhao B."/>
            <person name="Guo T."/>
        </authorList>
    </citation>
    <scope>NUCLEOTIDE SEQUENCE [LARGE SCALE GENOMIC DNA]</scope>
    <source>
        <strain evidence="2 3">BZ-TG-R113</strain>
    </source>
</reference>
<dbReference type="Proteomes" id="UP001287282">
    <property type="component" value="Unassembled WGS sequence"/>
</dbReference>
<protein>
    <submittedName>
        <fullName evidence="2">Uncharacterized protein</fullName>
    </submittedName>
</protein>
<name>A0ABU3XII3_9BACI</name>
<comment type="caution">
    <text evidence="2">The sequence shown here is derived from an EMBL/GenBank/DDBJ whole genome shotgun (WGS) entry which is preliminary data.</text>
</comment>
<gene>
    <name evidence="2" type="ORF">RYX56_24940</name>
</gene>
<proteinExistence type="predicted"/>
<dbReference type="EMBL" id="JAWJBA010000953">
    <property type="protein sequence ID" value="MDV2687598.1"/>
    <property type="molecule type" value="Genomic_DNA"/>
</dbReference>
<feature type="region of interest" description="Disordered" evidence="1">
    <location>
        <begin position="12"/>
        <end position="37"/>
    </location>
</feature>